<keyword evidence="2 8" id="KW-0812">Transmembrane</keyword>
<feature type="transmembrane region" description="Helical" evidence="8">
    <location>
        <begin position="45"/>
        <end position="66"/>
    </location>
</feature>
<dbReference type="PRINTS" id="PR00237">
    <property type="entry name" value="GPCRRHODOPSN"/>
</dbReference>
<evidence type="ECO:0000256" key="3">
    <source>
        <dbReference type="ARBA" id="ARBA00022989"/>
    </source>
</evidence>
<evidence type="ECO:0000256" key="4">
    <source>
        <dbReference type="ARBA" id="ARBA00023040"/>
    </source>
</evidence>
<evidence type="ECO:0000259" key="9">
    <source>
        <dbReference type="PROSITE" id="PS50262"/>
    </source>
</evidence>
<feature type="transmembrane region" description="Helical" evidence="8">
    <location>
        <begin position="296"/>
        <end position="316"/>
    </location>
</feature>
<evidence type="ECO:0000256" key="2">
    <source>
        <dbReference type="ARBA" id="ARBA00022692"/>
    </source>
</evidence>
<evidence type="ECO:0000313" key="10">
    <source>
        <dbReference type="EMBL" id="EDO45466.1"/>
    </source>
</evidence>
<keyword evidence="5 8" id="KW-0472">Membrane</keyword>
<keyword evidence="7" id="KW-0807">Transducer</keyword>
<evidence type="ECO:0000313" key="11">
    <source>
        <dbReference type="Proteomes" id="UP000001593"/>
    </source>
</evidence>
<feature type="transmembrane region" description="Helical" evidence="8">
    <location>
        <begin position="78"/>
        <end position="101"/>
    </location>
</feature>
<dbReference type="InterPro" id="IPR050125">
    <property type="entry name" value="GPCR_opsins"/>
</dbReference>
<comment type="subcellular location">
    <subcellularLocation>
        <location evidence="1">Membrane</location>
        <topology evidence="1">Multi-pass membrane protein</topology>
    </subcellularLocation>
</comment>
<dbReference type="GO" id="GO:0004930">
    <property type="term" value="F:G protein-coupled receptor activity"/>
    <property type="evidence" value="ECO:0007669"/>
    <property type="project" value="UniProtKB-KW"/>
</dbReference>
<evidence type="ECO:0000256" key="7">
    <source>
        <dbReference type="ARBA" id="ARBA00023224"/>
    </source>
</evidence>
<dbReference type="InterPro" id="IPR000276">
    <property type="entry name" value="GPCR_Rhodpsn"/>
</dbReference>
<dbReference type="AlphaFoldDB" id="A7RSS5"/>
<evidence type="ECO:0000256" key="6">
    <source>
        <dbReference type="ARBA" id="ARBA00023170"/>
    </source>
</evidence>
<dbReference type="CDD" id="cd00637">
    <property type="entry name" value="7tm_classA_rhodopsin-like"/>
    <property type="match status" value="1"/>
</dbReference>
<dbReference type="Gene3D" id="1.20.1070.10">
    <property type="entry name" value="Rhodopsin 7-helix transmembrane proteins"/>
    <property type="match status" value="1"/>
</dbReference>
<feature type="transmembrane region" description="Helical" evidence="8">
    <location>
        <begin position="206"/>
        <end position="228"/>
    </location>
</feature>
<protein>
    <recommendedName>
        <fullName evidence="9">G-protein coupled receptors family 1 profile domain-containing protein</fullName>
    </recommendedName>
</protein>
<keyword evidence="4" id="KW-0297">G-protein coupled receptor</keyword>
<sequence>MSSTPIDTFVAPPKIIMESSPGSLGNSMAPTGTPPAVNSSPLTTGFQTTVMVILTIAALTGNAVVGRKITHTPRLHRVTSLFTMTLVLADLLMALLVMPLTCWVNAAAKWDCGIFMCQVQGLAFHFLSSVSPLVLGITAAYLCLRHTRPENKIYRGVNTTAICITLVWISVLMTSLLPIVTGAAQYGFSARRGICFLDVNHSLSRVAIGCFELIVFNFLPIVLIALGFTRSLRTLLRLSTIVIPTEHSIGSELTKEEIGFIRNFIGNSVALVVCWIPVVVVNIFDTFSSTLPRWVYLLHTYLWFIMSAARPMIYLLTISSESARVPTVRVSGRSRRHRSLIDEAEL</sequence>
<accession>A7RSS5</accession>
<dbReference type="SUPFAM" id="SSF81321">
    <property type="entry name" value="Family A G protein-coupled receptor-like"/>
    <property type="match status" value="1"/>
</dbReference>
<evidence type="ECO:0000256" key="8">
    <source>
        <dbReference type="SAM" id="Phobius"/>
    </source>
</evidence>
<keyword evidence="6" id="KW-0675">Receptor</keyword>
<dbReference type="InParanoid" id="A7RSS5"/>
<keyword evidence="11" id="KW-1185">Reference proteome</keyword>
<gene>
    <name evidence="10" type="ORF">NEMVEDRAFT_v1g201583</name>
</gene>
<dbReference type="PANTHER" id="PTHR24240">
    <property type="entry name" value="OPSIN"/>
    <property type="match status" value="1"/>
</dbReference>
<dbReference type="PhylomeDB" id="A7RSS5"/>
<dbReference type="Proteomes" id="UP000001593">
    <property type="component" value="Unassembled WGS sequence"/>
</dbReference>
<feature type="transmembrane region" description="Helical" evidence="8">
    <location>
        <begin position="156"/>
        <end position="180"/>
    </location>
</feature>
<evidence type="ECO:0000256" key="1">
    <source>
        <dbReference type="ARBA" id="ARBA00004141"/>
    </source>
</evidence>
<dbReference type="EMBL" id="DS469535">
    <property type="protein sequence ID" value="EDO45466.1"/>
    <property type="molecule type" value="Genomic_DNA"/>
</dbReference>
<dbReference type="InterPro" id="IPR017452">
    <property type="entry name" value="GPCR_Rhodpsn_7TM"/>
</dbReference>
<organism evidence="10 11">
    <name type="scientific">Nematostella vectensis</name>
    <name type="common">Starlet sea anemone</name>
    <dbReference type="NCBI Taxonomy" id="45351"/>
    <lineage>
        <taxon>Eukaryota</taxon>
        <taxon>Metazoa</taxon>
        <taxon>Cnidaria</taxon>
        <taxon>Anthozoa</taxon>
        <taxon>Hexacorallia</taxon>
        <taxon>Actiniaria</taxon>
        <taxon>Edwardsiidae</taxon>
        <taxon>Nematostella</taxon>
    </lineage>
</organism>
<dbReference type="PROSITE" id="PS50262">
    <property type="entry name" value="G_PROTEIN_RECEP_F1_2"/>
    <property type="match status" value="1"/>
</dbReference>
<keyword evidence="3 8" id="KW-1133">Transmembrane helix</keyword>
<feature type="domain" description="G-protein coupled receptors family 1 profile" evidence="9">
    <location>
        <begin position="61"/>
        <end position="314"/>
    </location>
</feature>
<proteinExistence type="predicted"/>
<dbReference type="HOGENOM" id="CLU_802414_0_0_1"/>
<evidence type="ECO:0000256" key="5">
    <source>
        <dbReference type="ARBA" id="ARBA00023136"/>
    </source>
</evidence>
<dbReference type="GO" id="GO:0016020">
    <property type="term" value="C:membrane"/>
    <property type="evidence" value="ECO:0007669"/>
    <property type="project" value="UniProtKB-SubCell"/>
</dbReference>
<feature type="transmembrane region" description="Helical" evidence="8">
    <location>
        <begin position="121"/>
        <end position="144"/>
    </location>
</feature>
<name>A7RSS5_NEMVE</name>
<feature type="transmembrane region" description="Helical" evidence="8">
    <location>
        <begin position="264"/>
        <end position="284"/>
    </location>
</feature>
<dbReference type="Pfam" id="PF00001">
    <property type="entry name" value="7tm_1"/>
    <property type="match status" value="1"/>
</dbReference>
<reference evidence="10 11" key="1">
    <citation type="journal article" date="2007" name="Science">
        <title>Sea anemone genome reveals ancestral eumetazoan gene repertoire and genomic organization.</title>
        <authorList>
            <person name="Putnam N.H."/>
            <person name="Srivastava M."/>
            <person name="Hellsten U."/>
            <person name="Dirks B."/>
            <person name="Chapman J."/>
            <person name="Salamov A."/>
            <person name="Terry A."/>
            <person name="Shapiro H."/>
            <person name="Lindquist E."/>
            <person name="Kapitonov V.V."/>
            <person name="Jurka J."/>
            <person name="Genikhovich G."/>
            <person name="Grigoriev I.V."/>
            <person name="Lucas S.M."/>
            <person name="Steele R.E."/>
            <person name="Finnerty J.R."/>
            <person name="Technau U."/>
            <person name="Martindale M.Q."/>
            <person name="Rokhsar D.S."/>
        </authorList>
    </citation>
    <scope>NUCLEOTIDE SEQUENCE [LARGE SCALE GENOMIC DNA]</scope>
    <source>
        <strain evidence="11">CH2 X CH6</strain>
    </source>
</reference>